<evidence type="ECO:0000313" key="1">
    <source>
        <dbReference type="EMBL" id="SFK52157.1"/>
    </source>
</evidence>
<keyword evidence="2" id="KW-1185">Reference proteome</keyword>
<dbReference type="Proteomes" id="UP000323300">
    <property type="component" value="Unassembled WGS sequence"/>
</dbReference>
<dbReference type="AlphaFoldDB" id="A0A1I4A7U3"/>
<name>A0A1I4A7U3_9HYPH</name>
<sequence>MAKAVVAQPPQAMLSQADGHLDAAMLIAASANPEIPMSRSD</sequence>
<proteinExistence type="predicted"/>
<accession>A0A1I4A7U3</accession>
<gene>
    <name evidence="1" type="ORF">SAMN04488498_107191</name>
</gene>
<protein>
    <submittedName>
        <fullName evidence="1">Uncharacterized protein</fullName>
    </submittedName>
</protein>
<organism evidence="1 2">
    <name type="scientific">Neomesorhizobium albiziae</name>
    <dbReference type="NCBI Taxonomy" id="335020"/>
    <lineage>
        <taxon>Bacteria</taxon>
        <taxon>Pseudomonadati</taxon>
        <taxon>Pseudomonadota</taxon>
        <taxon>Alphaproteobacteria</taxon>
        <taxon>Hyphomicrobiales</taxon>
        <taxon>Phyllobacteriaceae</taxon>
        <taxon>Neomesorhizobium</taxon>
    </lineage>
</organism>
<reference evidence="1 2" key="1">
    <citation type="submission" date="2016-10" db="EMBL/GenBank/DDBJ databases">
        <authorList>
            <person name="Varghese N."/>
            <person name="Submissions S."/>
        </authorList>
    </citation>
    <scope>NUCLEOTIDE SEQUENCE [LARGE SCALE GENOMIC DNA]</scope>
    <source>
        <strain evidence="1 2">DSM 21822</strain>
    </source>
</reference>
<dbReference type="EMBL" id="FOSL01000007">
    <property type="protein sequence ID" value="SFK52157.1"/>
    <property type="molecule type" value="Genomic_DNA"/>
</dbReference>
<evidence type="ECO:0000313" key="2">
    <source>
        <dbReference type="Proteomes" id="UP000323300"/>
    </source>
</evidence>